<keyword evidence="1" id="KW-0812">Transmembrane</keyword>
<reference evidence="2" key="2">
    <citation type="submission" date="2018-08" db="UniProtKB">
        <authorList>
            <consortium name="EnsemblPlants"/>
        </authorList>
    </citation>
    <scope>IDENTIFICATION</scope>
    <source>
        <strain evidence="2">Yugu1</strain>
    </source>
</reference>
<organism evidence="2 3">
    <name type="scientific">Setaria italica</name>
    <name type="common">Foxtail millet</name>
    <name type="synonym">Panicum italicum</name>
    <dbReference type="NCBI Taxonomy" id="4555"/>
    <lineage>
        <taxon>Eukaryota</taxon>
        <taxon>Viridiplantae</taxon>
        <taxon>Streptophyta</taxon>
        <taxon>Embryophyta</taxon>
        <taxon>Tracheophyta</taxon>
        <taxon>Spermatophyta</taxon>
        <taxon>Magnoliopsida</taxon>
        <taxon>Liliopsida</taxon>
        <taxon>Poales</taxon>
        <taxon>Poaceae</taxon>
        <taxon>PACMAD clade</taxon>
        <taxon>Panicoideae</taxon>
        <taxon>Panicodae</taxon>
        <taxon>Paniceae</taxon>
        <taxon>Cenchrinae</taxon>
        <taxon>Setaria</taxon>
    </lineage>
</organism>
<sequence>MRPSPAEPCHRWSVSLSVVVGFFYMWGCEQILQMYPDERCKIKESNMSSI</sequence>
<dbReference type="HOGENOM" id="CLU_3127861_0_0_1"/>
<dbReference type="EnsemblPlants" id="KQK99792">
    <property type="protein sequence ID" value="KQK99792"/>
    <property type="gene ID" value="SETIT_012900mg"/>
</dbReference>
<reference evidence="3" key="1">
    <citation type="journal article" date="2012" name="Nat. Biotechnol.">
        <title>Reference genome sequence of the model plant Setaria.</title>
        <authorList>
            <person name="Bennetzen J.L."/>
            <person name="Schmutz J."/>
            <person name="Wang H."/>
            <person name="Percifield R."/>
            <person name="Hawkins J."/>
            <person name="Pontaroli A.C."/>
            <person name="Estep M."/>
            <person name="Feng L."/>
            <person name="Vaughn J.N."/>
            <person name="Grimwood J."/>
            <person name="Jenkins J."/>
            <person name="Barry K."/>
            <person name="Lindquist E."/>
            <person name="Hellsten U."/>
            <person name="Deshpande S."/>
            <person name="Wang X."/>
            <person name="Wu X."/>
            <person name="Mitros T."/>
            <person name="Triplett J."/>
            <person name="Yang X."/>
            <person name="Ye C.Y."/>
            <person name="Mauro-Herrera M."/>
            <person name="Wang L."/>
            <person name="Li P."/>
            <person name="Sharma M."/>
            <person name="Sharma R."/>
            <person name="Ronald P.C."/>
            <person name="Panaud O."/>
            <person name="Kellogg E.A."/>
            <person name="Brutnell T.P."/>
            <person name="Doust A.N."/>
            <person name="Tuskan G.A."/>
            <person name="Rokhsar D."/>
            <person name="Devos K.M."/>
        </authorList>
    </citation>
    <scope>NUCLEOTIDE SEQUENCE [LARGE SCALE GENOMIC DNA]</scope>
    <source>
        <strain evidence="3">cv. Yugu1</strain>
    </source>
</reference>
<dbReference type="InParanoid" id="K3YF83"/>
<evidence type="ECO:0000256" key="1">
    <source>
        <dbReference type="SAM" id="Phobius"/>
    </source>
</evidence>
<keyword evidence="1" id="KW-0472">Membrane</keyword>
<dbReference type="EMBL" id="AGNK02004573">
    <property type="status" value="NOT_ANNOTATED_CDS"/>
    <property type="molecule type" value="Genomic_DNA"/>
</dbReference>
<proteinExistence type="predicted"/>
<name>K3YF83_SETIT</name>
<evidence type="ECO:0000313" key="2">
    <source>
        <dbReference type="EnsemblPlants" id="KQK99792"/>
    </source>
</evidence>
<keyword evidence="1" id="KW-1133">Transmembrane helix</keyword>
<feature type="transmembrane region" description="Helical" evidence="1">
    <location>
        <begin position="12"/>
        <end position="32"/>
    </location>
</feature>
<keyword evidence="3" id="KW-1185">Reference proteome</keyword>
<protein>
    <submittedName>
        <fullName evidence="2">Uncharacterized protein</fullName>
    </submittedName>
</protein>
<dbReference type="Gramene" id="KQK99792">
    <property type="protein sequence ID" value="KQK99792"/>
    <property type="gene ID" value="SETIT_012900mg"/>
</dbReference>
<evidence type="ECO:0000313" key="3">
    <source>
        <dbReference type="Proteomes" id="UP000004995"/>
    </source>
</evidence>
<dbReference type="Proteomes" id="UP000004995">
    <property type="component" value="Unassembled WGS sequence"/>
</dbReference>
<accession>K3YF83</accession>
<dbReference type="AlphaFoldDB" id="K3YF83"/>